<dbReference type="CDD" id="cd00093">
    <property type="entry name" value="HTH_XRE"/>
    <property type="match status" value="1"/>
</dbReference>
<dbReference type="PROSITE" id="PS50943">
    <property type="entry name" value="HTH_CROC1"/>
    <property type="match status" value="1"/>
</dbReference>
<organism evidence="7 8">
    <name type="scientific">Agrocybe pediades</name>
    <dbReference type="NCBI Taxonomy" id="84607"/>
    <lineage>
        <taxon>Eukaryota</taxon>
        <taxon>Fungi</taxon>
        <taxon>Dikarya</taxon>
        <taxon>Basidiomycota</taxon>
        <taxon>Agaricomycotina</taxon>
        <taxon>Agaricomycetes</taxon>
        <taxon>Agaricomycetidae</taxon>
        <taxon>Agaricales</taxon>
        <taxon>Agaricineae</taxon>
        <taxon>Strophariaceae</taxon>
        <taxon>Agrocybe</taxon>
    </lineage>
</organism>
<dbReference type="SUPFAM" id="SSF47413">
    <property type="entry name" value="lambda repressor-like DNA-binding domains"/>
    <property type="match status" value="1"/>
</dbReference>
<gene>
    <name evidence="7" type="ORF">D9613_002821</name>
</gene>
<dbReference type="InterPro" id="IPR001387">
    <property type="entry name" value="Cro/C1-type_HTH"/>
</dbReference>
<dbReference type="AlphaFoldDB" id="A0A8H4QQ54"/>
<evidence type="ECO:0000313" key="7">
    <source>
        <dbReference type="EMBL" id="KAF4615184.1"/>
    </source>
</evidence>
<dbReference type="PANTHER" id="PTHR10245:SF15">
    <property type="entry name" value="ENDOTHELIAL DIFFERENTIATION-RELATED FACTOR 1"/>
    <property type="match status" value="1"/>
</dbReference>
<evidence type="ECO:0000313" key="8">
    <source>
        <dbReference type="Proteomes" id="UP000521872"/>
    </source>
</evidence>
<accession>A0A8H4QQ54</accession>
<proteinExistence type="inferred from homology"/>
<comment type="function">
    <text evidence="5">Transcriptional coactivator that stimulates GCN4-dependent transcriptional activity by bridging the DNA-binding region of GCN4 and TBP (SPT15), thereby recruiting TBP to GCN4-bound promoters. Involved in induction of the ribosome quality control (RQC) pathway; a pathway that degrades nascent peptide chains during problematic translation. Required to prevent stalled ribosomes from frameshifting.</text>
</comment>
<comment type="similarity">
    <text evidence="1">Belongs to the MBF1 family.</text>
</comment>
<evidence type="ECO:0000256" key="5">
    <source>
        <dbReference type="ARBA" id="ARBA00035107"/>
    </source>
</evidence>
<dbReference type="FunFam" id="1.10.260.40:FF:000018">
    <property type="entry name" value="Multiprotein bridging factor 1"/>
    <property type="match status" value="1"/>
</dbReference>
<dbReference type="GO" id="GO:0003677">
    <property type="term" value="F:DNA binding"/>
    <property type="evidence" value="ECO:0007669"/>
    <property type="project" value="UniProtKB-KW"/>
</dbReference>
<comment type="caution">
    <text evidence="7">The sequence shown here is derived from an EMBL/GenBank/DDBJ whole genome shotgun (WGS) entry which is preliminary data.</text>
</comment>
<keyword evidence="3" id="KW-0238">DNA-binding</keyword>
<dbReference type="EMBL" id="JAACJL010000044">
    <property type="protein sequence ID" value="KAF4615184.1"/>
    <property type="molecule type" value="Genomic_DNA"/>
</dbReference>
<sequence>MSEDWDTKVIIGSKRQVAKVTKKDSDLNGMTCFLFPVYLSSTLRRSCELARLLGGNNPCLLFLDKKARRTGAVVATDKKVTAGVNKAHQGTDHQRIAKLDRENEVAPPPKIAPSVGRAMQAARLELKLSQKDVAQKVNEKPSVIQDYESSKAIPNPQILGKLERVLGVKLRGSDIGKKLDAPKKS</sequence>
<feature type="domain" description="HTH cro/C1-type" evidence="6">
    <location>
        <begin position="119"/>
        <end position="173"/>
    </location>
</feature>
<dbReference type="InterPro" id="IPR013729">
    <property type="entry name" value="MBF1_N"/>
</dbReference>
<protein>
    <recommendedName>
        <fullName evidence="6">HTH cro/C1-type domain-containing protein</fullName>
    </recommendedName>
</protein>
<dbReference type="InterPro" id="IPR010982">
    <property type="entry name" value="Lambda_DNA-bd_dom_sf"/>
</dbReference>
<dbReference type="PANTHER" id="PTHR10245">
    <property type="entry name" value="ENDOTHELIAL DIFFERENTIATION-RELATED FACTOR 1 MULTIPROTEIN BRIDGING FACTOR 1"/>
    <property type="match status" value="1"/>
</dbReference>
<dbReference type="Pfam" id="PF08523">
    <property type="entry name" value="MBF1"/>
    <property type="match status" value="1"/>
</dbReference>
<name>A0A8H4QQ54_9AGAR</name>
<dbReference type="Gene3D" id="1.10.260.40">
    <property type="entry name" value="lambda repressor-like DNA-binding domains"/>
    <property type="match status" value="1"/>
</dbReference>
<evidence type="ECO:0000256" key="2">
    <source>
        <dbReference type="ARBA" id="ARBA00023015"/>
    </source>
</evidence>
<evidence type="ECO:0000259" key="6">
    <source>
        <dbReference type="PROSITE" id="PS50943"/>
    </source>
</evidence>
<evidence type="ECO:0000256" key="1">
    <source>
        <dbReference type="ARBA" id="ARBA00009802"/>
    </source>
</evidence>
<dbReference type="GO" id="GO:0005634">
    <property type="term" value="C:nucleus"/>
    <property type="evidence" value="ECO:0007669"/>
    <property type="project" value="TreeGrafter"/>
</dbReference>
<dbReference type="SMART" id="SM00530">
    <property type="entry name" value="HTH_XRE"/>
    <property type="match status" value="1"/>
</dbReference>
<keyword evidence="4" id="KW-0804">Transcription</keyword>
<dbReference type="Proteomes" id="UP000521872">
    <property type="component" value="Unassembled WGS sequence"/>
</dbReference>
<dbReference type="Pfam" id="PF01381">
    <property type="entry name" value="HTH_3"/>
    <property type="match status" value="1"/>
</dbReference>
<keyword evidence="8" id="KW-1185">Reference proteome</keyword>
<keyword evidence="2" id="KW-0805">Transcription regulation</keyword>
<evidence type="ECO:0000256" key="3">
    <source>
        <dbReference type="ARBA" id="ARBA00023125"/>
    </source>
</evidence>
<evidence type="ECO:0000256" key="4">
    <source>
        <dbReference type="ARBA" id="ARBA00023163"/>
    </source>
</evidence>
<reference evidence="7 8" key="1">
    <citation type="submission" date="2019-12" db="EMBL/GenBank/DDBJ databases">
        <authorList>
            <person name="Floudas D."/>
            <person name="Bentzer J."/>
            <person name="Ahren D."/>
            <person name="Johansson T."/>
            <person name="Persson P."/>
            <person name="Tunlid A."/>
        </authorList>
    </citation>
    <scope>NUCLEOTIDE SEQUENCE [LARGE SCALE GENOMIC DNA]</scope>
    <source>
        <strain evidence="7 8">CBS 102.39</strain>
    </source>
</reference>